<dbReference type="InterPro" id="IPR036322">
    <property type="entry name" value="WD40_repeat_dom_sf"/>
</dbReference>
<dbReference type="Pfam" id="PF00400">
    <property type="entry name" value="WD40"/>
    <property type="match status" value="1"/>
</dbReference>
<dbReference type="SMART" id="SM00320">
    <property type="entry name" value="WD40"/>
    <property type="match status" value="1"/>
</dbReference>
<dbReference type="InterPro" id="IPR001680">
    <property type="entry name" value="WD40_rpt"/>
</dbReference>
<dbReference type="PANTHER" id="PTHR19920">
    <property type="entry name" value="WD40 PROTEIN CIAO1"/>
    <property type="match status" value="1"/>
</dbReference>
<dbReference type="Proteomes" id="UP001357485">
    <property type="component" value="Unassembled WGS sequence"/>
</dbReference>
<dbReference type="PROSITE" id="PS50082">
    <property type="entry name" value="WD_REPEATS_2"/>
    <property type="match status" value="1"/>
</dbReference>
<dbReference type="EMBL" id="JAVRRA010004159">
    <property type="protein sequence ID" value="KAK5275724.1"/>
    <property type="molecule type" value="Genomic_DNA"/>
</dbReference>
<name>A0ABR0M104_9PEZI</name>
<dbReference type="PROSITE" id="PS50294">
    <property type="entry name" value="WD_REPEATS_REGION"/>
    <property type="match status" value="1"/>
</dbReference>
<keyword evidence="1" id="KW-0853">WD repeat</keyword>
<evidence type="ECO:0000256" key="1">
    <source>
        <dbReference type="PROSITE-ProRule" id="PRU00221"/>
    </source>
</evidence>
<dbReference type="SUPFAM" id="SSF50978">
    <property type="entry name" value="WD40 repeat-like"/>
    <property type="match status" value="1"/>
</dbReference>
<evidence type="ECO:0000256" key="2">
    <source>
        <dbReference type="SAM" id="MobiDB-lite"/>
    </source>
</evidence>
<dbReference type="InterPro" id="IPR015943">
    <property type="entry name" value="WD40/YVTN_repeat-like_dom_sf"/>
</dbReference>
<keyword evidence="4" id="KW-1185">Reference proteome</keyword>
<feature type="non-terminal residue" evidence="3">
    <location>
        <position position="84"/>
    </location>
</feature>
<organism evidence="3 4">
    <name type="scientific">Cryomyces antarcticus</name>
    <dbReference type="NCBI Taxonomy" id="329879"/>
    <lineage>
        <taxon>Eukaryota</taxon>
        <taxon>Fungi</taxon>
        <taxon>Dikarya</taxon>
        <taxon>Ascomycota</taxon>
        <taxon>Pezizomycotina</taxon>
        <taxon>Dothideomycetes</taxon>
        <taxon>Dothideomycetes incertae sedis</taxon>
        <taxon>Cryomyces</taxon>
    </lineage>
</organism>
<gene>
    <name evidence="3" type="primary">CIA1_2</name>
    <name evidence="3" type="ORF">LTR16_012187</name>
</gene>
<dbReference type="PANTHER" id="PTHR19920:SF0">
    <property type="entry name" value="CYTOSOLIC IRON-SULFUR PROTEIN ASSEMBLY PROTEIN CIAO1-RELATED"/>
    <property type="match status" value="1"/>
</dbReference>
<evidence type="ECO:0000313" key="3">
    <source>
        <dbReference type="EMBL" id="KAK5275724.1"/>
    </source>
</evidence>
<proteinExistence type="predicted"/>
<feature type="repeat" description="WD" evidence="1">
    <location>
        <begin position="32"/>
        <end position="64"/>
    </location>
</feature>
<feature type="region of interest" description="Disordered" evidence="2">
    <location>
        <begin position="1"/>
        <end position="23"/>
    </location>
</feature>
<dbReference type="Gene3D" id="2.130.10.10">
    <property type="entry name" value="YVTN repeat-like/Quinoprotein amine dehydrogenase"/>
    <property type="match status" value="1"/>
</dbReference>
<accession>A0ABR0M104</accession>
<evidence type="ECO:0000313" key="4">
    <source>
        <dbReference type="Proteomes" id="UP001357485"/>
    </source>
</evidence>
<reference evidence="3 4" key="1">
    <citation type="submission" date="2023-08" db="EMBL/GenBank/DDBJ databases">
        <title>Black Yeasts Isolated from many extreme environments.</title>
        <authorList>
            <person name="Coleine C."/>
            <person name="Stajich J.E."/>
            <person name="Selbmann L."/>
        </authorList>
    </citation>
    <scope>NUCLEOTIDE SEQUENCE [LARGE SCALE GENOMIC DNA]</scope>
    <source>
        <strain evidence="3 4">CCFEE 536</strain>
    </source>
</reference>
<comment type="caution">
    <text evidence="3">The sequence shown here is derived from an EMBL/GenBank/DDBJ whole genome shotgun (WGS) entry which is preliminary data.</text>
</comment>
<sequence length="84" mass="9652">MKEDAEPVDFTNGVKDDDEEEEDEEWRFAVVLDGHESEIKSLAWSAGGQFLATCSRDKSVWIWEEMEDDNFETIAVLQDHEGDV</sequence>
<protein>
    <submittedName>
        <fullName evidence="3">Cytosolic iron-sulfur protein assembly protein</fullName>
    </submittedName>
</protein>